<dbReference type="Pfam" id="PF22061">
    <property type="entry name" value="CSN7_HB_subdom"/>
    <property type="match status" value="1"/>
</dbReference>
<accession>A0AAV7JP43</accession>
<dbReference type="PANTHER" id="PTHR15350:SF5">
    <property type="entry name" value="COP9 SIGNALOSOME COMPLEX SUBUNIT 7"/>
    <property type="match status" value="1"/>
</dbReference>
<dbReference type="PROSITE" id="PS50250">
    <property type="entry name" value="PCI"/>
    <property type="match status" value="1"/>
</dbReference>
<comment type="subcellular location">
    <subcellularLocation>
        <location evidence="2">Cytoplasm</location>
    </subcellularLocation>
    <subcellularLocation>
        <location evidence="1">Nucleus</location>
    </subcellularLocation>
</comment>
<evidence type="ECO:0000256" key="6">
    <source>
        <dbReference type="ARBA" id="ARBA00023242"/>
    </source>
</evidence>
<keyword evidence="6" id="KW-0539">Nucleus</keyword>
<dbReference type="InterPro" id="IPR000717">
    <property type="entry name" value="PCI_dom"/>
</dbReference>
<dbReference type="Pfam" id="PF01399">
    <property type="entry name" value="PCI"/>
    <property type="match status" value="1"/>
</dbReference>
<dbReference type="InterPro" id="IPR045237">
    <property type="entry name" value="COPS7/eIF3m"/>
</dbReference>
<comment type="similarity">
    <text evidence="3">Belongs to the CSN7/EIF3M family. CSN7 subfamily.</text>
</comment>
<keyword evidence="5" id="KW-0736">Signalosome</keyword>
<proteinExistence type="inferred from homology"/>
<dbReference type="GO" id="GO:0005737">
    <property type="term" value="C:cytoplasm"/>
    <property type="evidence" value="ECO:0007669"/>
    <property type="project" value="UniProtKB-SubCell"/>
</dbReference>
<evidence type="ECO:0000256" key="1">
    <source>
        <dbReference type="ARBA" id="ARBA00004123"/>
    </source>
</evidence>
<dbReference type="Proteomes" id="UP001165289">
    <property type="component" value="Unassembled WGS sequence"/>
</dbReference>
<evidence type="ECO:0000256" key="2">
    <source>
        <dbReference type="ARBA" id="ARBA00004496"/>
    </source>
</evidence>
<keyword evidence="10" id="KW-1185">Reference proteome</keyword>
<evidence type="ECO:0000256" key="4">
    <source>
        <dbReference type="ARBA" id="ARBA00022490"/>
    </source>
</evidence>
<keyword evidence="4" id="KW-0963">Cytoplasm</keyword>
<dbReference type="SMART" id="SM00088">
    <property type="entry name" value="PINT"/>
    <property type="match status" value="1"/>
</dbReference>
<evidence type="ECO:0000256" key="5">
    <source>
        <dbReference type="ARBA" id="ARBA00022790"/>
    </source>
</evidence>
<dbReference type="Pfam" id="PF18392">
    <property type="entry name" value="CSN7a_helixI"/>
    <property type="match status" value="1"/>
</dbReference>
<evidence type="ECO:0000313" key="9">
    <source>
        <dbReference type="EMBL" id="KAI6650579.1"/>
    </source>
</evidence>
<dbReference type="AlphaFoldDB" id="A0AAV7JP43"/>
<protein>
    <submittedName>
        <fullName evidence="9">COP9 signalosome complex subunit 7b-like isoform X2</fullName>
    </submittedName>
</protein>
<dbReference type="InterPro" id="IPR041481">
    <property type="entry name" value="CSN7_helixI"/>
</dbReference>
<dbReference type="EMBL" id="JAKMXF010000310">
    <property type="protein sequence ID" value="KAI6650579.1"/>
    <property type="molecule type" value="Genomic_DNA"/>
</dbReference>
<evidence type="ECO:0000259" key="8">
    <source>
        <dbReference type="PROSITE" id="PS50250"/>
    </source>
</evidence>
<feature type="domain" description="PCI" evidence="8">
    <location>
        <begin position="1"/>
        <end position="156"/>
    </location>
</feature>
<evidence type="ECO:0000256" key="3">
    <source>
        <dbReference type="ARBA" id="ARBA00008482"/>
    </source>
</evidence>
<dbReference type="GO" id="GO:0010387">
    <property type="term" value="P:COP9 signalosome assembly"/>
    <property type="evidence" value="ECO:0007669"/>
    <property type="project" value="InterPro"/>
</dbReference>
<organism evidence="9 10">
    <name type="scientific">Oopsacas minuta</name>
    <dbReference type="NCBI Taxonomy" id="111878"/>
    <lineage>
        <taxon>Eukaryota</taxon>
        <taxon>Metazoa</taxon>
        <taxon>Porifera</taxon>
        <taxon>Hexactinellida</taxon>
        <taxon>Hexasterophora</taxon>
        <taxon>Lyssacinosida</taxon>
        <taxon>Leucopsacidae</taxon>
        <taxon>Oopsacas</taxon>
    </lineage>
</organism>
<feature type="coiled-coil region" evidence="7">
    <location>
        <begin position="192"/>
        <end position="226"/>
    </location>
</feature>
<keyword evidence="7" id="KW-0175">Coiled coil</keyword>
<comment type="caution">
    <text evidence="9">The sequence shown here is derived from an EMBL/GenBank/DDBJ whole genome shotgun (WGS) entry which is preliminary data.</text>
</comment>
<name>A0AAV7JP43_9METZ</name>
<evidence type="ECO:0000313" key="10">
    <source>
        <dbReference type="Proteomes" id="UP001165289"/>
    </source>
</evidence>
<sequence length="256" mass="28496">MSELGNTPLQPFLLLCQTAQGETAVEVIKQCVEAPNVFIFVELLQMPNIQALNATPHEKYVKLLRLFSFGTLPDYRAAPALFPELTERMLSKLKLLTLVSLASESKRLEYSSVMELLEIGNMRALEDTVIEAIYAGIIRGKLDQEKQVFEVIFSMGRDIDMDVTNALDPLIDKLDKWCDNCQTILSSLDKQATAANQCKEKHNEQKKALENEIESIRSTLKVAEMEEAPVGHIATHTTIQSGKGLRGKAAIGGKNY</sequence>
<reference evidence="9 10" key="1">
    <citation type="journal article" date="2023" name="BMC Biol.">
        <title>The compact genome of the sponge Oopsacas minuta (Hexactinellida) is lacking key metazoan core genes.</title>
        <authorList>
            <person name="Santini S."/>
            <person name="Schenkelaars Q."/>
            <person name="Jourda C."/>
            <person name="Duchesne M."/>
            <person name="Belahbib H."/>
            <person name="Rocher C."/>
            <person name="Selva M."/>
            <person name="Riesgo A."/>
            <person name="Vervoort M."/>
            <person name="Leys S.P."/>
            <person name="Kodjabachian L."/>
            <person name="Le Bivic A."/>
            <person name="Borchiellini C."/>
            <person name="Claverie J.M."/>
            <person name="Renard E."/>
        </authorList>
    </citation>
    <scope>NUCLEOTIDE SEQUENCE [LARGE SCALE GENOMIC DNA]</scope>
    <source>
        <strain evidence="9">SPO-2</strain>
    </source>
</reference>
<dbReference type="GO" id="GO:0008180">
    <property type="term" value="C:COP9 signalosome"/>
    <property type="evidence" value="ECO:0007669"/>
    <property type="project" value="UniProtKB-KW"/>
</dbReference>
<gene>
    <name evidence="9" type="ORF">LOD99_7629</name>
</gene>
<dbReference type="PANTHER" id="PTHR15350">
    <property type="entry name" value="COP9 SIGNALOSOME COMPLEX SUBUNIT 7/DENDRITIC CELL PROTEIN GA17"/>
    <property type="match status" value="1"/>
</dbReference>
<evidence type="ECO:0000256" key="7">
    <source>
        <dbReference type="SAM" id="Coils"/>
    </source>
</evidence>